<feature type="non-terminal residue" evidence="3">
    <location>
        <position position="1"/>
    </location>
</feature>
<reference evidence="3" key="1">
    <citation type="journal article" date="2021" name="Genome Biol. Evol.">
        <title>A High-Quality Reference Genome for a Parasitic Bivalve with Doubly Uniparental Inheritance (Bivalvia: Unionida).</title>
        <authorList>
            <person name="Smith C.H."/>
        </authorList>
    </citation>
    <scope>NUCLEOTIDE SEQUENCE</scope>
    <source>
        <strain evidence="3">CHS0354</strain>
    </source>
</reference>
<feature type="compositionally biased region" description="Basic residues" evidence="1">
    <location>
        <begin position="83"/>
        <end position="104"/>
    </location>
</feature>
<reference evidence="3" key="3">
    <citation type="submission" date="2023-05" db="EMBL/GenBank/DDBJ databases">
        <authorList>
            <person name="Smith C.H."/>
        </authorList>
    </citation>
    <scope>NUCLEOTIDE SEQUENCE</scope>
    <source>
        <strain evidence="3">CHS0354</strain>
        <tissue evidence="3">Mantle</tissue>
    </source>
</reference>
<protein>
    <recommendedName>
        <fullName evidence="2">RGS domain-containing protein</fullName>
    </recommendedName>
</protein>
<feature type="domain" description="RGS" evidence="2">
    <location>
        <begin position="1105"/>
        <end position="1201"/>
    </location>
</feature>
<dbReference type="Gene3D" id="1.10.167.10">
    <property type="entry name" value="Regulator of G-protein Signalling 4, domain 2"/>
    <property type="match status" value="2"/>
</dbReference>
<comment type="caution">
    <text evidence="3">The sequence shown here is derived from an EMBL/GenBank/DDBJ whole genome shotgun (WGS) entry which is preliminary data.</text>
</comment>
<accession>A0AAE0T441</accession>
<dbReference type="Proteomes" id="UP001195483">
    <property type="component" value="Unassembled WGS sequence"/>
</dbReference>
<keyword evidence="4" id="KW-1185">Reference proteome</keyword>
<dbReference type="InterPro" id="IPR016137">
    <property type="entry name" value="RGS"/>
</dbReference>
<feature type="domain" description="RGS" evidence="2">
    <location>
        <begin position="880"/>
        <end position="990"/>
    </location>
</feature>
<name>A0AAE0T441_9BIVA</name>
<dbReference type="Pfam" id="PF00615">
    <property type="entry name" value="RGS"/>
    <property type="match status" value="1"/>
</dbReference>
<feature type="region of interest" description="Disordered" evidence="1">
    <location>
        <begin position="26"/>
        <end position="139"/>
    </location>
</feature>
<organism evidence="3 4">
    <name type="scientific">Potamilus streckersoni</name>
    <dbReference type="NCBI Taxonomy" id="2493646"/>
    <lineage>
        <taxon>Eukaryota</taxon>
        <taxon>Metazoa</taxon>
        <taxon>Spiralia</taxon>
        <taxon>Lophotrochozoa</taxon>
        <taxon>Mollusca</taxon>
        <taxon>Bivalvia</taxon>
        <taxon>Autobranchia</taxon>
        <taxon>Heteroconchia</taxon>
        <taxon>Palaeoheterodonta</taxon>
        <taxon>Unionida</taxon>
        <taxon>Unionoidea</taxon>
        <taxon>Unionidae</taxon>
        <taxon>Ambleminae</taxon>
        <taxon>Lampsilini</taxon>
        <taxon>Potamilus</taxon>
    </lineage>
</organism>
<dbReference type="PROSITE" id="PS50132">
    <property type="entry name" value="RGS"/>
    <property type="match status" value="2"/>
</dbReference>
<evidence type="ECO:0000313" key="3">
    <source>
        <dbReference type="EMBL" id="KAK3603384.1"/>
    </source>
</evidence>
<dbReference type="InterPro" id="IPR053282">
    <property type="entry name" value="RGS_domain-containing"/>
</dbReference>
<dbReference type="InterPro" id="IPR044926">
    <property type="entry name" value="RGS_subdomain_2"/>
</dbReference>
<feature type="compositionally biased region" description="Polar residues" evidence="1">
    <location>
        <begin position="736"/>
        <end position="748"/>
    </location>
</feature>
<dbReference type="InterPro" id="IPR036305">
    <property type="entry name" value="RGS_sf"/>
</dbReference>
<feature type="compositionally biased region" description="Polar residues" evidence="1">
    <location>
        <begin position="1349"/>
        <end position="1360"/>
    </location>
</feature>
<reference evidence="3" key="2">
    <citation type="journal article" date="2021" name="Genome Biol. Evol.">
        <title>Developing a high-quality reference genome for a parasitic bivalve with doubly uniparental inheritance (Bivalvia: Unionida).</title>
        <authorList>
            <person name="Smith C.H."/>
        </authorList>
    </citation>
    <scope>NUCLEOTIDE SEQUENCE</scope>
    <source>
        <strain evidence="3">CHS0354</strain>
        <tissue evidence="3">Mantle</tissue>
    </source>
</reference>
<feature type="region of interest" description="Disordered" evidence="1">
    <location>
        <begin position="736"/>
        <end position="761"/>
    </location>
</feature>
<feature type="compositionally biased region" description="Basic and acidic residues" evidence="1">
    <location>
        <begin position="1361"/>
        <end position="1372"/>
    </location>
</feature>
<evidence type="ECO:0000256" key="1">
    <source>
        <dbReference type="SAM" id="MobiDB-lite"/>
    </source>
</evidence>
<evidence type="ECO:0000313" key="4">
    <source>
        <dbReference type="Proteomes" id="UP001195483"/>
    </source>
</evidence>
<feature type="region of interest" description="Disordered" evidence="1">
    <location>
        <begin position="1299"/>
        <end position="1325"/>
    </location>
</feature>
<gene>
    <name evidence="3" type="ORF">CHS0354_009368</name>
</gene>
<proteinExistence type="predicted"/>
<dbReference type="PANTHER" id="PTHR47079">
    <property type="entry name" value="REGULATOR OF G-PROTEIN SIGNALING PROTEIN-LIKE"/>
    <property type="match status" value="1"/>
</dbReference>
<evidence type="ECO:0000259" key="2">
    <source>
        <dbReference type="PROSITE" id="PS50132"/>
    </source>
</evidence>
<dbReference type="SUPFAM" id="SSF48097">
    <property type="entry name" value="Regulator of G-protein signaling, RGS"/>
    <property type="match status" value="3"/>
</dbReference>
<dbReference type="PANTHER" id="PTHR47079:SF1">
    <property type="entry name" value="REGULATOR OF G-PROTEIN SIGNALING PROTEIN-LIKE"/>
    <property type="match status" value="1"/>
</dbReference>
<sequence length="1409" mass="161903">FLFKLELIQFRRYLNLKEKKIYSHNTAEETSEGYIDEPREEAPLGSSESKSKVENAELEGPQKLASPIVTAPKQNESDESSSTKRKLIAAKTRKAKRKRTKPKPRPPTDSISAVLKASPGKAKDKSPRPSAPTPPFPLTSVFSPDEEPSFAQLSKFSLLLENRTFVDYLNVFLSLPIFGQHVYYNFLEKTFEFEPPIRQENGIFTNQHKVLCWLYNRRFAFFKKTSLYFEFLMTSELKTAKICIQGIPDKDITEDTEDTSNLCKNLFGSVVGMMLFRESLRNTCGERVLSCWKDIARWRCLEDHDPEKHFLKNEIKVKYISNGSNDVLPERSLKLVLEGRINAEILPDEELLLDVLEGTGFEDRVFELDSESSFTKLQKIMMCALTMYWVKRYVVHLQTTVPLEKLRVLFRPPPGEEVSVARERKLRCLQMFPSVFLKADIDASLTCIQVLNSTHTTEEVAEQLQNSCKPVEDVHVHTTSDIKKELSKQKDLVFSAESISSDCPRKELIDEEESAMWKTLTSRQSHKTIVPIIVSSFMTGTRNMFSAGYPYFCNRIMWSLAADILSGSPFKTYLKEYGQALDLHYLEFWTDVRNYLSADNSSCNTIGNSTKSLLFYKIAKTYLMSGGEASDIFSESLKMSLLWDLSNHNDISLMHVANDIVIQALCEPLQSYINADRKTCLNRLQDHRSLLTYQQMQKQQAGLSVDQSADNMSNPMYSFSVENRVRGRADILSSHPSHGFYQSDNSRIPNRAKSSKQDHTDPLKEQMWRAMEFAILCTEYGNKGMVPQVVPGIDVLLDSFYDDSAGSLHIRKQPSVKNDWLSWLLKKPKIDIEKIRVSRKAISENLLVQPKKVIRNLQSPALFMKRRNAMLLQRPPRPRSLEDVLRSKDQYEFFKRFMALKNALTPLLFWREVEDLNNMPYIKNRRMRVVSIFRKFFGQNTQYGALLDCDEEIIKQLPFMDKVTPALLFCAQNAVYGVLERKWFSAYLDTFPPDVSEKIIHYPEDEQSLDASKKDVLLGRPRKGIKKRSSRNPIKLWRSFFRILLKFRRGLNHYESLIKFQTYLEVDAEQEQNKKVADTQKTGDGKKSSSVLQITTSVKKKTVPFLKNRMSQDLCFWMEILRYMDLVDSLKASGETSTEHAQILIDKATAIVTVYLVSEVPPAVQVNISDDMASVIISSLQTAGPTRGLFHEAIMHLFPLLFVSWKKFCQEELAGSLPEAYFLRLYKKITKALPTISPHKNESFPDYIHIKDDCVTIIHGAATSFEENMRITFSIMEGIRYFICTKDTYDVLREREELQTAKRQKESPNQLRSPTRSRKQSGDGRLQLFTHADSLVVGEQDLSKRRHSSLPSSQTALDTISHNEGHAEGDKPRIRRLSKLLDDTPSEITTVVKETKMRRGNRRVSKPQI</sequence>
<dbReference type="EMBL" id="JAEAOA010000609">
    <property type="protein sequence ID" value="KAK3603384.1"/>
    <property type="molecule type" value="Genomic_DNA"/>
</dbReference>
<feature type="region of interest" description="Disordered" evidence="1">
    <location>
        <begin position="1340"/>
        <end position="1375"/>
    </location>
</feature>